<keyword evidence="2" id="KW-0328">Glycosyltransferase</keyword>
<organism evidence="2 3">
    <name type="scientific">Leptospira terpstrae serovar Hualin str. LT 11-33 = ATCC 700639</name>
    <dbReference type="NCBI Taxonomy" id="1257025"/>
    <lineage>
        <taxon>Bacteria</taxon>
        <taxon>Pseudomonadati</taxon>
        <taxon>Spirochaetota</taxon>
        <taxon>Spirochaetia</taxon>
        <taxon>Leptospirales</taxon>
        <taxon>Leptospiraceae</taxon>
        <taxon>Leptospira</taxon>
    </lineage>
</organism>
<dbReference type="EMBL" id="AOGW02000010">
    <property type="protein sequence ID" value="EMY60929.1"/>
    <property type="molecule type" value="Genomic_DNA"/>
</dbReference>
<dbReference type="EC" id="2.4.-.-" evidence="2"/>
<comment type="caution">
    <text evidence="2">The sequence shown here is derived from an EMBL/GenBank/DDBJ whole genome shotgun (WGS) entry which is preliminary data.</text>
</comment>
<evidence type="ECO:0000313" key="3">
    <source>
        <dbReference type="Proteomes" id="UP000012371"/>
    </source>
</evidence>
<gene>
    <name evidence="2" type="ORF">LEP1GSC203_1262</name>
</gene>
<dbReference type="AlphaFoldDB" id="N1VML7"/>
<dbReference type="PANTHER" id="PTHR22916">
    <property type="entry name" value="GLYCOSYLTRANSFERASE"/>
    <property type="match status" value="1"/>
</dbReference>
<sequence length="321" mass="37107">MNHIEFPIITIVTPSYNQGNFILETLNSVVEQEGAFYIDFIVMDGFSSDNTAGILSEFEAKVSSFPVIHQISGKKFHLLGANKGVSFSWKSEKDKGQTDALNKAISLILDESHYFNWICSDDRYRTQNAIASLLLYAEAKSVVYGKSIYIDEFGNDLKEYPTVQVDKVNIFENFGIAQPSALICFTSKEDLFMNLKFSSIMDLFLWVKLFQSGYRFLYIDSVVISDYRIHTNSKTASWRMRTYKEILSLMLLNENQISRRLVRSMFHECIMGGVGKLGIFFRFFNNRFLNALFVRFLEVSFNRFRFNLSFLLSNPKSNWNP</sequence>
<proteinExistence type="predicted"/>
<reference evidence="2" key="1">
    <citation type="submission" date="2013-03" db="EMBL/GenBank/DDBJ databases">
        <authorList>
            <person name="Harkins D.M."/>
            <person name="Durkin A.S."/>
            <person name="Brinkac L.M."/>
            <person name="Haft D.H."/>
            <person name="Selengut J.D."/>
            <person name="Sanka R."/>
            <person name="DePew J."/>
            <person name="Purushe J."/>
            <person name="Hartskeerl R.A."/>
            <person name="Ahmed A."/>
            <person name="van der Linden H."/>
            <person name="Goris M.G.A."/>
            <person name="Vinetz J.M."/>
            <person name="Sutton G.G."/>
            <person name="Nierman W.C."/>
            <person name="Fouts D.E."/>
        </authorList>
    </citation>
    <scope>NUCLEOTIDE SEQUENCE [LARGE SCALE GENOMIC DNA]</scope>
    <source>
        <strain evidence="2">LT 11-33</strain>
    </source>
</reference>
<dbReference type="PANTHER" id="PTHR22916:SF3">
    <property type="entry name" value="UDP-GLCNAC:BETAGAL BETA-1,3-N-ACETYLGLUCOSAMINYLTRANSFERASE-LIKE PROTEIN 1"/>
    <property type="match status" value="1"/>
</dbReference>
<dbReference type="GO" id="GO:0016758">
    <property type="term" value="F:hexosyltransferase activity"/>
    <property type="evidence" value="ECO:0007669"/>
    <property type="project" value="UniProtKB-ARBA"/>
</dbReference>
<dbReference type="Proteomes" id="UP000012371">
    <property type="component" value="Unassembled WGS sequence"/>
</dbReference>
<dbReference type="InterPro" id="IPR029044">
    <property type="entry name" value="Nucleotide-diphossugar_trans"/>
</dbReference>
<dbReference type="RefSeq" id="WP_002973587.1">
    <property type="nucleotide sequence ID" value="NZ_AOGW02000010.1"/>
</dbReference>
<dbReference type="STRING" id="1257025.LEP1GSC203_1262"/>
<dbReference type="InterPro" id="IPR001173">
    <property type="entry name" value="Glyco_trans_2-like"/>
</dbReference>
<evidence type="ECO:0000313" key="2">
    <source>
        <dbReference type="EMBL" id="EMY60929.1"/>
    </source>
</evidence>
<dbReference type="Gene3D" id="3.90.550.10">
    <property type="entry name" value="Spore Coat Polysaccharide Biosynthesis Protein SpsA, Chain A"/>
    <property type="match status" value="1"/>
</dbReference>
<evidence type="ECO:0000259" key="1">
    <source>
        <dbReference type="Pfam" id="PF00535"/>
    </source>
</evidence>
<accession>N1VML7</accession>
<protein>
    <submittedName>
        <fullName evidence="2">Glycosyltransferase, group 2 family protein</fullName>
        <ecNumber evidence="2">2.4.-.-</ecNumber>
    </submittedName>
</protein>
<dbReference type="Pfam" id="PF00535">
    <property type="entry name" value="Glycos_transf_2"/>
    <property type="match status" value="1"/>
</dbReference>
<feature type="domain" description="Glycosyltransferase 2-like" evidence="1">
    <location>
        <begin position="10"/>
        <end position="157"/>
    </location>
</feature>
<dbReference type="SUPFAM" id="SSF53448">
    <property type="entry name" value="Nucleotide-diphospho-sugar transferases"/>
    <property type="match status" value="1"/>
</dbReference>
<keyword evidence="2" id="KW-0808">Transferase</keyword>
<name>N1VML7_9LEPT</name>
<keyword evidence="3" id="KW-1185">Reference proteome</keyword>